<organism evidence="2 3">
    <name type="scientific">Bacillus bruguierae</name>
    <dbReference type="NCBI Taxonomy" id="3127667"/>
    <lineage>
        <taxon>Bacteria</taxon>
        <taxon>Bacillati</taxon>
        <taxon>Bacillota</taxon>
        <taxon>Bacilli</taxon>
        <taxon>Bacillales</taxon>
        <taxon>Bacillaceae</taxon>
        <taxon>Bacillus</taxon>
    </lineage>
</organism>
<feature type="domain" description="Polymerase beta nucleotidyltransferase" evidence="1">
    <location>
        <begin position="11"/>
        <end position="97"/>
    </location>
</feature>
<dbReference type="PANTHER" id="PTHR43852">
    <property type="entry name" value="NUCLEOTIDYLTRANSFERASE"/>
    <property type="match status" value="1"/>
</dbReference>
<dbReference type="InterPro" id="IPR052930">
    <property type="entry name" value="TA_antitoxin_MntA"/>
</dbReference>
<reference evidence="2 3" key="1">
    <citation type="submission" date="2024-01" db="EMBL/GenBank/DDBJ databases">
        <title>Seven novel Bacillus-like species.</title>
        <authorList>
            <person name="Liu G."/>
        </authorList>
    </citation>
    <scope>NUCLEOTIDE SEQUENCE [LARGE SCALE GENOMIC DNA]</scope>
    <source>
        <strain evidence="2 3">FJAT-51639</strain>
    </source>
</reference>
<dbReference type="PANTHER" id="PTHR43852:SF2">
    <property type="entry name" value="PROTEIN ADENYLYLTRANSFERASE MNTA"/>
    <property type="match status" value="1"/>
</dbReference>
<evidence type="ECO:0000259" key="1">
    <source>
        <dbReference type="Pfam" id="PF18765"/>
    </source>
</evidence>
<dbReference type="CDD" id="cd05403">
    <property type="entry name" value="NT_KNTase_like"/>
    <property type="match status" value="1"/>
</dbReference>
<name>A0ABU8FKK2_9BACI</name>
<keyword evidence="3" id="KW-1185">Reference proteome</keyword>
<dbReference type="InterPro" id="IPR041633">
    <property type="entry name" value="Polbeta"/>
</dbReference>
<proteinExistence type="predicted"/>
<dbReference type="EMBL" id="JBAWSX010000012">
    <property type="protein sequence ID" value="MEI4803218.1"/>
    <property type="molecule type" value="Genomic_DNA"/>
</dbReference>
<dbReference type="RefSeq" id="WP_336473595.1">
    <property type="nucleotide sequence ID" value="NZ_JBAWSX010000012.1"/>
</dbReference>
<sequence>MQKHEQVLRHIQNRLLETPFVKVAYIFGSHARKEATPSSDYDIAIETTHISVGEFQWLLFQLMEELSGVGKVDAVHLNTLSDSELKRHILREGRLFAQRI</sequence>
<dbReference type="Proteomes" id="UP001372526">
    <property type="component" value="Unassembled WGS sequence"/>
</dbReference>
<accession>A0ABU8FKK2</accession>
<gene>
    <name evidence="2" type="ORF">WAZ07_18365</name>
</gene>
<dbReference type="SUPFAM" id="SSF81301">
    <property type="entry name" value="Nucleotidyltransferase"/>
    <property type="match status" value="1"/>
</dbReference>
<evidence type="ECO:0000313" key="3">
    <source>
        <dbReference type="Proteomes" id="UP001372526"/>
    </source>
</evidence>
<comment type="caution">
    <text evidence="2">The sequence shown here is derived from an EMBL/GenBank/DDBJ whole genome shotgun (WGS) entry which is preliminary data.</text>
</comment>
<dbReference type="InterPro" id="IPR043519">
    <property type="entry name" value="NT_sf"/>
</dbReference>
<dbReference type="Gene3D" id="3.30.460.10">
    <property type="entry name" value="Beta Polymerase, domain 2"/>
    <property type="match status" value="1"/>
</dbReference>
<dbReference type="Pfam" id="PF18765">
    <property type="entry name" value="Polbeta"/>
    <property type="match status" value="1"/>
</dbReference>
<evidence type="ECO:0000313" key="2">
    <source>
        <dbReference type="EMBL" id="MEI4803218.1"/>
    </source>
</evidence>
<protein>
    <submittedName>
        <fullName evidence="2">Nucleotidyltransferase domain-containing protein</fullName>
    </submittedName>
</protein>